<dbReference type="Pfam" id="PF25917">
    <property type="entry name" value="BSH_RND"/>
    <property type="match status" value="1"/>
</dbReference>
<reference evidence="3 4" key="1">
    <citation type="journal article" date="2013" name="Genome Announc.">
        <title>Draft Genome Sequence of the Aeromonas diversa Type Strain.</title>
        <authorList>
            <person name="Farfan M."/>
            <person name="Spataro N."/>
            <person name="Sanglas A."/>
            <person name="Albarral V."/>
            <person name="Loren J.G."/>
            <person name="Bosch E."/>
            <person name="Fuste M.C."/>
        </authorList>
    </citation>
    <scope>NUCLEOTIDE SEQUENCE [LARGE SCALE GENOMIC DNA]</scope>
    <source>
        <strain evidence="3 4">2478-85</strain>
    </source>
</reference>
<sequence>MRALGVLLAMVTLSGCGEAQSSVAAQAVVRPVKLMEVQDERSGGWRRFPATVVASEQAELAFRINGQLVELNLVEGQPIRQGQLLARLDDRDARNTLLNREADYELADADFRRKAALLERKLISQADYDRAKATRKSALAALNSARDLLSYTRLEAPFSGIVAKIELENHQMVRANETVMGVQRNDAIDIRIQAPESLVVSFSGASAPLKQSTPLVRFAADPDRTYPVHYKEHATKVTSGTQSYEVVFTLPRPAALNLLPGMSAELQLQLPGAEAMDAVVLPPAAIDRSDKNGQVRVWRFDEQSGRVSSVPVTLGQVRSDGIEVLGALSRGERVVVAGSQQLKEGMVVKPLRWERGV</sequence>
<dbReference type="PATRIC" id="fig|1268237.3.peg.252"/>
<gene>
    <name evidence="3" type="ORF">G114_01269</name>
</gene>
<dbReference type="InterPro" id="IPR058625">
    <property type="entry name" value="MdtA-like_BSH"/>
</dbReference>
<evidence type="ECO:0000313" key="4">
    <source>
        <dbReference type="Proteomes" id="UP000023775"/>
    </source>
</evidence>
<dbReference type="EMBL" id="APVG01000002">
    <property type="protein sequence ID" value="ENY73642.1"/>
    <property type="molecule type" value="Genomic_DNA"/>
</dbReference>
<evidence type="ECO:0000256" key="1">
    <source>
        <dbReference type="ARBA" id="ARBA00009477"/>
    </source>
</evidence>
<dbReference type="AlphaFoldDB" id="N9VEH6"/>
<dbReference type="InterPro" id="IPR006143">
    <property type="entry name" value="RND_pump_MFP"/>
</dbReference>
<proteinExistence type="inferred from homology"/>
<dbReference type="eggNOG" id="COG0845">
    <property type="taxonomic scope" value="Bacteria"/>
</dbReference>
<feature type="domain" description="Multidrug resistance protein MdtA-like barrel-sandwich hybrid" evidence="2">
    <location>
        <begin position="56"/>
        <end position="178"/>
    </location>
</feature>
<dbReference type="Gene3D" id="1.10.287.470">
    <property type="entry name" value="Helix hairpin bin"/>
    <property type="match status" value="1"/>
</dbReference>
<dbReference type="Gene3D" id="2.40.50.100">
    <property type="match status" value="1"/>
</dbReference>
<protein>
    <submittedName>
        <fullName evidence="3">RND family efflux transporter MFP subunit</fullName>
    </submittedName>
</protein>
<dbReference type="GO" id="GO:0015562">
    <property type="term" value="F:efflux transmembrane transporter activity"/>
    <property type="evidence" value="ECO:0007669"/>
    <property type="project" value="TreeGrafter"/>
</dbReference>
<name>N9VEH6_9GAMM</name>
<evidence type="ECO:0000313" key="3">
    <source>
        <dbReference type="EMBL" id="ENY73642.1"/>
    </source>
</evidence>
<accession>N9VEH6</accession>
<dbReference type="SUPFAM" id="SSF111369">
    <property type="entry name" value="HlyD-like secretion proteins"/>
    <property type="match status" value="1"/>
</dbReference>
<evidence type="ECO:0000259" key="2">
    <source>
        <dbReference type="Pfam" id="PF25917"/>
    </source>
</evidence>
<dbReference type="PANTHER" id="PTHR30469:SF20">
    <property type="entry name" value="EFFLUX RND TRANSPORTER PERIPLASMIC ADAPTOR SUBUNIT"/>
    <property type="match status" value="1"/>
</dbReference>
<dbReference type="PROSITE" id="PS51257">
    <property type="entry name" value="PROKAR_LIPOPROTEIN"/>
    <property type="match status" value="1"/>
</dbReference>
<keyword evidence="4" id="KW-1185">Reference proteome</keyword>
<dbReference type="NCBIfam" id="TIGR01730">
    <property type="entry name" value="RND_mfp"/>
    <property type="match status" value="1"/>
</dbReference>
<comment type="caution">
    <text evidence="3">The sequence shown here is derived from an EMBL/GenBank/DDBJ whole genome shotgun (WGS) entry which is preliminary data.</text>
</comment>
<dbReference type="GO" id="GO:1990281">
    <property type="term" value="C:efflux pump complex"/>
    <property type="evidence" value="ECO:0007669"/>
    <property type="project" value="TreeGrafter"/>
</dbReference>
<dbReference type="Gene3D" id="2.40.420.20">
    <property type="match status" value="1"/>
</dbReference>
<organism evidence="3 4">
    <name type="scientific">Aeromonas diversa CDC 2478-85</name>
    <dbReference type="NCBI Taxonomy" id="1268237"/>
    <lineage>
        <taxon>Bacteria</taxon>
        <taxon>Pseudomonadati</taxon>
        <taxon>Pseudomonadota</taxon>
        <taxon>Gammaproteobacteria</taxon>
        <taxon>Aeromonadales</taxon>
        <taxon>Aeromonadaceae</taxon>
        <taxon>Aeromonas</taxon>
    </lineage>
</organism>
<dbReference type="Gene3D" id="2.40.30.170">
    <property type="match status" value="1"/>
</dbReference>
<comment type="similarity">
    <text evidence="1">Belongs to the membrane fusion protein (MFP) (TC 8.A.1) family.</text>
</comment>
<dbReference type="PANTHER" id="PTHR30469">
    <property type="entry name" value="MULTIDRUG RESISTANCE PROTEIN MDTA"/>
    <property type="match status" value="1"/>
</dbReference>
<dbReference type="RefSeq" id="WP_005346202.1">
    <property type="nucleotide sequence ID" value="NZ_CDCE01000008.1"/>
</dbReference>
<dbReference type="Proteomes" id="UP000023775">
    <property type="component" value="Unassembled WGS sequence"/>
</dbReference>